<evidence type="ECO:0000256" key="1">
    <source>
        <dbReference type="SAM" id="MobiDB-lite"/>
    </source>
</evidence>
<keyword evidence="3" id="KW-1185">Reference proteome</keyword>
<dbReference type="AlphaFoldDB" id="A0A975MKY3"/>
<evidence type="ECO:0008006" key="4">
    <source>
        <dbReference type="Google" id="ProtNLM"/>
    </source>
</evidence>
<name>A0A975MKY3_9GAMM</name>
<sequence length="853" mass="94860">MMNAPLTVFPISTLETDKTAETYFVSNADFLQTVFGGDAKDTKPIVVGFSGNPNKVTKGVWFGQVYQQGKTVFSVDSNNYFSLADFHPNDSGEYRRKKTQFNALYAVVLDDVGSKVDIDRLILLPSWLLETSPGNYQAGYLLDVPLTDGLLADRLVNAIITAQLCDPGNNGPRARLARLPVGVNGKHSPPFVCRLEKWNPELRYSVEDLVEGFQLELLESKRPKPKSKKEVQEPHVEGDPVWLPQPEVNPVLTALKHSGLYKTPLGTGKHDITCPWVSEHTDAVDSGTAYFEPDANWAIGGFKCMHGHCAGRNIRNLLDYLDLQANAVRMKPTIRVVNGEIHRVVDAAELELAKSGLYYQQGGLIVTVITDPGTFETRVQDVRQPALVRALAGVARWEKYDARGQDWVATDPPGRHAGVLYDSIEYKHLNVIKGLTRQPYLRGNGSLMTKAGYDPDTQMFGMFDAREFYVPENPSRKDAEEALALLKGLFEEFSFARETDLAAALAAILTATVRPSLPHAPMFHVRAHMVGSGKSYLCELFTAFATPRKGSPSSFPADDEECRKMLLAELLCSPAVIEFDNLTCDLLAHKSLCTVLTSEHFSGRILGISKMATVNTRTLFLSSGNNVGPIQDMSRRCITINLSPQCEIPATRNFKRPDLIQDVLNLRSVYVCAALTIIRAWIFAGRPITEVKSVNSFGEWSALCRQPLLWLGCADPAVSVFEAMAEDPERENLSRLLNAWHQRFGNKPTMVRQAVFEAPRVFLQHNELKEVFEDIAEERGEINRRRLGRWIKRNSGRIVDGLRFVAAPGTRSAEAWMVESVLSVPSVSDPAYQKTVNNTEINADEYARASRGE</sequence>
<organism evidence="2 3">
    <name type="scientific">Methylomonas paludis</name>
    <dbReference type="NCBI Taxonomy" id="1173101"/>
    <lineage>
        <taxon>Bacteria</taxon>
        <taxon>Pseudomonadati</taxon>
        <taxon>Pseudomonadota</taxon>
        <taxon>Gammaproteobacteria</taxon>
        <taxon>Methylococcales</taxon>
        <taxon>Methylococcaceae</taxon>
        <taxon>Methylomonas</taxon>
    </lineage>
</organism>
<protein>
    <recommendedName>
        <fullName evidence="4">RepB-like DNA primase domain-containing protein</fullName>
    </recommendedName>
</protein>
<feature type="region of interest" description="Disordered" evidence="1">
    <location>
        <begin position="223"/>
        <end position="242"/>
    </location>
</feature>
<dbReference type="Proteomes" id="UP000676649">
    <property type="component" value="Chromosome"/>
</dbReference>
<feature type="compositionally biased region" description="Basic and acidic residues" evidence="1">
    <location>
        <begin position="223"/>
        <end position="238"/>
    </location>
</feature>
<dbReference type="EMBL" id="CP073754">
    <property type="protein sequence ID" value="QWF69712.1"/>
    <property type="molecule type" value="Genomic_DNA"/>
</dbReference>
<accession>A0A975MKY3</accession>
<reference evidence="2" key="1">
    <citation type="submission" date="2021-04" db="EMBL/GenBank/DDBJ databases">
        <title>Draft genome sequence data of methanotrophic Methylovulum sp. strain S1L and Methylomonas sp. strain S2AM isolated from boreal lake water columns.</title>
        <authorList>
            <person name="Rissanen A.J."/>
            <person name="Mangayil R."/>
            <person name="Svenning M.M."/>
            <person name="Khanongnuch R."/>
        </authorList>
    </citation>
    <scope>NUCLEOTIDE SEQUENCE</scope>
    <source>
        <strain evidence="2">S2AM</strain>
    </source>
</reference>
<proteinExistence type="predicted"/>
<evidence type="ECO:0000313" key="2">
    <source>
        <dbReference type="EMBL" id="QWF69712.1"/>
    </source>
</evidence>
<dbReference type="KEGG" id="mpad:KEF85_10025"/>
<gene>
    <name evidence="2" type="ORF">KEF85_10025</name>
</gene>
<evidence type="ECO:0000313" key="3">
    <source>
        <dbReference type="Proteomes" id="UP000676649"/>
    </source>
</evidence>
<dbReference type="RefSeq" id="WP_215580094.1">
    <property type="nucleotide sequence ID" value="NZ_CP073754.1"/>
</dbReference>